<evidence type="ECO:0000313" key="2">
    <source>
        <dbReference type="Proteomes" id="UP001501920"/>
    </source>
</evidence>
<name>A0A3B4D1R9_PYGNA</name>
<dbReference type="RefSeq" id="XP_017579507.1">
    <property type="nucleotide sequence ID" value="XM_017724018.2"/>
</dbReference>
<dbReference type="GeneID" id="108443388"/>
<dbReference type="GO" id="GO:0000725">
    <property type="term" value="P:recombinational repair"/>
    <property type="evidence" value="ECO:0007669"/>
    <property type="project" value="TreeGrafter"/>
</dbReference>
<dbReference type="Proteomes" id="UP001501920">
    <property type="component" value="Chromosome 1"/>
</dbReference>
<dbReference type="PANTHER" id="PTHR35541:SF1">
    <property type="entry name" value="RAD9, HUS1, RAD1-INTERACTING NUCLEAR ORPHAN PROTEIN 1"/>
    <property type="match status" value="1"/>
</dbReference>
<dbReference type="RefSeq" id="XP_017579508.1">
    <property type="nucleotide sequence ID" value="XM_017724019.2"/>
</dbReference>
<keyword evidence="2" id="KW-1185">Reference proteome</keyword>
<dbReference type="GeneTree" id="ENSGT00730000112347"/>
<dbReference type="GO" id="GO:0005634">
    <property type="term" value="C:nucleus"/>
    <property type="evidence" value="ECO:0007669"/>
    <property type="project" value="InterPro"/>
</dbReference>
<sequence>MPRQTRKRTLLNPQKSQLLFVEQHRNGPRHDYGQQLRSAINPKSFVSEESRQSIAVSSWVSPQFTSIKDTAVRRGGRGRKKNRLPANTINTTSILSLPQVRRNTVCKYSALSFETSTSIPQRQIQHKKTAACAGETPKAQSDIDKNFSPNNQIEVPAEVSRLTASITARRQITATSEATVTHFRTSEMVEPRASIVGKQRTVDFVHTPSSKGNYTPDTSTVFTPPHVETPEMAHSEHCRSSSVLHLLFSPSQSKTPPRTQSLGLLVKETPERDYGLKVTWRRRKNIMKLLTQRRQLLVSEAMISNQ</sequence>
<dbReference type="Pfam" id="PF15319">
    <property type="entry name" value="RHINO"/>
    <property type="match status" value="1"/>
</dbReference>
<dbReference type="GO" id="GO:0000077">
    <property type="term" value="P:DNA damage checkpoint signaling"/>
    <property type="evidence" value="ECO:0007669"/>
    <property type="project" value="InterPro"/>
</dbReference>
<dbReference type="InterPro" id="IPR029293">
    <property type="entry name" value="RHNO1"/>
</dbReference>
<proteinExistence type="predicted"/>
<reference evidence="1" key="3">
    <citation type="submission" date="2025-09" db="UniProtKB">
        <authorList>
            <consortium name="Ensembl"/>
        </authorList>
    </citation>
    <scope>IDENTIFICATION</scope>
</reference>
<dbReference type="Ensembl" id="ENSPNAT00000038361.2">
    <property type="protein sequence ID" value="ENSPNAP00000017016.1"/>
    <property type="gene ID" value="ENSPNAG00000023212.2"/>
</dbReference>
<protein>
    <submittedName>
        <fullName evidence="1">Uncharacterized protein</fullName>
    </submittedName>
</protein>
<reference evidence="1 2" key="1">
    <citation type="submission" date="2020-10" db="EMBL/GenBank/DDBJ databases">
        <title>Pygocentrus nattereri (red-bellied piranha) genome, fPygNat1, primary haplotype.</title>
        <authorList>
            <person name="Myers G."/>
            <person name="Meyer A."/>
            <person name="Karagic N."/>
            <person name="Pippel M."/>
            <person name="Winkler S."/>
            <person name="Tracey A."/>
            <person name="Wood J."/>
            <person name="Formenti G."/>
            <person name="Howe K."/>
            <person name="Fedrigo O."/>
            <person name="Jarvis E.D."/>
        </authorList>
    </citation>
    <scope>NUCLEOTIDE SEQUENCE [LARGE SCALE GENOMIC DNA]</scope>
</reference>
<dbReference type="CTD" id="83695"/>
<evidence type="ECO:0000313" key="1">
    <source>
        <dbReference type="Ensembl" id="ENSPNAP00000017016.1"/>
    </source>
</evidence>
<reference evidence="1" key="2">
    <citation type="submission" date="2025-08" db="UniProtKB">
        <authorList>
            <consortium name="Ensembl"/>
        </authorList>
    </citation>
    <scope>IDENTIFICATION</scope>
</reference>
<dbReference type="OrthoDB" id="9942438at2759"/>
<organism evidence="1 2">
    <name type="scientific">Pygocentrus nattereri</name>
    <name type="common">Red-bellied piranha</name>
    <dbReference type="NCBI Taxonomy" id="42514"/>
    <lineage>
        <taxon>Eukaryota</taxon>
        <taxon>Metazoa</taxon>
        <taxon>Chordata</taxon>
        <taxon>Craniata</taxon>
        <taxon>Vertebrata</taxon>
        <taxon>Euteleostomi</taxon>
        <taxon>Actinopterygii</taxon>
        <taxon>Neopterygii</taxon>
        <taxon>Teleostei</taxon>
        <taxon>Ostariophysi</taxon>
        <taxon>Characiformes</taxon>
        <taxon>Characoidei</taxon>
        <taxon>Pygocentrus</taxon>
    </lineage>
</organism>
<dbReference type="PANTHER" id="PTHR35541">
    <property type="entry name" value="RAD9, HUS1, RAD1-INTERACTING NUCLEAR ORPHAN PROTEIN 1"/>
    <property type="match status" value="1"/>
</dbReference>
<dbReference type="OMA" id="PKHHYGS"/>
<dbReference type="GO" id="GO:0005694">
    <property type="term" value="C:chromosome"/>
    <property type="evidence" value="ECO:0007669"/>
    <property type="project" value="TreeGrafter"/>
</dbReference>
<dbReference type="GO" id="GO:0071479">
    <property type="term" value="P:cellular response to ionizing radiation"/>
    <property type="evidence" value="ECO:0007669"/>
    <property type="project" value="InterPro"/>
</dbReference>
<dbReference type="AlphaFoldDB" id="A0A3B4D1R9"/>
<accession>A0A3B4D1R9</accession>
<dbReference type="STRING" id="42514.ENSPNAP00000017016"/>